<proteinExistence type="predicted"/>
<evidence type="ECO:0000256" key="1">
    <source>
        <dbReference type="SAM" id="SignalP"/>
    </source>
</evidence>
<accession>A0ABX6K1T5</accession>
<protein>
    <submittedName>
        <fullName evidence="2">Uncharacterized protein</fullName>
    </submittedName>
</protein>
<reference evidence="2 3" key="1">
    <citation type="submission" date="2020-03" db="EMBL/GenBank/DDBJ databases">
        <title>Leucobacter sp. nov., isolated from beetles.</title>
        <authorList>
            <person name="Hyun D.-W."/>
            <person name="Bae J.-W."/>
        </authorList>
    </citation>
    <scope>NUCLEOTIDE SEQUENCE [LARGE SCALE GENOMIC DNA]</scope>
    <source>
        <strain evidence="2 3">HDW9A</strain>
    </source>
</reference>
<organism evidence="2 3">
    <name type="scientific">Leucobacter coleopterorum</name>
    <dbReference type="NCBI Taxonomy" id="2714933"/>
    <lineage>
        <taxon>Bacteria</taxon>
        <taxon>Bacillati</taxon>
        <taxon>Actinomycetota</taxon>
        <taxon>Actinomycetes</taxon>
        <taxon>Micrococcales</taxon>
        <taxon>Microbacteriaceae</taxon>
        <taxon>Leucobacter</taxon>
    </lineage>
</organism>
<keyword evidence="1" id="KW-0732">Signal</keyword>
<dbReference type="RefSeq" id="WP_166331451.1">
    <property type="nucleotide sequence ID" value="NZ_CP049933.1"/>
</dbReference>
<evidence type="ECO:0000313" key="3">
    <source>
        <dbReference type="Proteomes" id="UP000503441"/>
    </source>
</evidence>
<keyword evidence="3" id="KW-1185">Reference proteome</keyword>
<feature type="chain" id="PRO_5047270100" evidence="1">
    <location>
        <begin position="32"/>
        <end position="235"/>
    </location>
</feature>
<evidence type="ECO:0000313" key="2">
    <source>
        <dbReference type="EMBL" id="QIM19207.1"/>
    </source>
</evidence>
<gene>
    <name evidence="2" type="ORF">G7066_12655</name>
</gene>
<name>A0ABX6K1T5_9MICO</name>
<feature type="signal peptide" evidence="1">
    <location>
        <begin position="1"/>
        <end position="31"/>
    </location>
</feature>
<dbReference type="Proteomes" id="UP000503441">
    <property type="component" value="Chromosome"/>
</dbReference>
<sequence length="235" mass="23853">MRRILSQPRFRVLLSAVAALALSLTVVLSFAAFTDDSEAGVAVTGNFDAKITDPASGKTCSADAASQSTAVIVATNTAGAVIAYDAASPNDPTATYEITVCNTSQAATGNLVLAVRNARDTRGGPAAVGGIDPFDHMLMSVTDITTPATPINSIVRKSVAEINAGGGTVLTGSTIAKATSATDPGKRTFRINVWLNPASPGFQDAAYGQGMYPGIVVSSESNLLSGITDLQGVTG</sequence>
<dbReference type="EMBL" id="CP049933">
    <property type="protein sequence ID" value="QIM19207.1"/>
    <property type="molecule type" value="Genomic_DNA"/>
</dbReference>